<evidence type="ECO:0000256" key="4">
    <source>
        <dbReference type="ARBA" id="ARBA00023002"/>
    </source>
</evidence>
<evidence type="ECO:0000313" key="9">
    <source>
        <dbReference type="Proteomes" id="UP000034349"/>
    </source>
</evidence>
<evidence type="ECO:0000256" key="1">
    <source>
        <dbReference type="ARBA" id="ARBA00022571"/>
    </source>
</evidence>
<feature type="domain" description="Semialdehyde dehydrogenase NAD-binding" evidence="7">
    <location>
        <begin position="3"/>
        <end position="121"/>
    </location>
</feature>
<dbReference type="InterPro" id="IPR023013">
    <property type="entry name" value="AGPR_AS"/>
</dbReference>
<dbReference type="Pfam" id="PF22698">
    <property type="entry name" value="Semialdhyde_dhC_1"/>
    <property type="match status" value="1"/>
</dbReference>
<sequence length="320" mass="35540">MIKVVIIGGSGYVGGELLRFLLFHPYVEIISVTSQLNIGKKISEIHPNLKNITELKFESENFKKLNKKADIVFLALPNGVSMKKIKNIDLKKIKVIDLGPDFRLKAVCGIPEIYKEQIKKAQLVANPGCFPTGALLSLYPLAKAKLLSNNVVIDSKTGSSGSGIKPSESTHHPERANDFKAYQVFNHRHLTEITQVVNDVQGNDIDVIFTPHSTPMVRGIFTTAYVFLKEKISYEKIKKIYEETYKNSPFIRLVDQVRTAVVSGSNYCDIAFYVKGNKLIVTSAIDNLVKGAAGQAIQNMNIMFGLPEITGLQFPGLHPY</sequence>
<dbReference type="Pfam" id="PF01118">
    <property type="entry name" value="Semialdhyde_dh"/>
    <property type="match status" value="1"/>
</dbReference>
<accession>A0A0G0BFU3</accession>
<dbReference type="PANTHER" id="PTHR32338:SF10">
    <property type="entry name" value="N-ACETYL-GAMMA-GLUTAMYL-PHOSPHATE REDUCTASE, CHLOROPLASTIC-RELATED"/>
    <property type="match status" value="1"/>
</dbReference>
<dbReference type="InterPro" id="IPR050085">
    <property type="entry name" value="AGPR"/>
</dbReference>
<reference evidence="8 9" key="1">
    <citation type="journal article" date="2015" name="Nature">
        <title>rRNA introns, odd ribosomes, and small enigmatic genomes across a large radiation of phyla.</title>
        <authorList>
            <person name="Brown C.T."/>
            <person name="Hug L.A."/>
            <person name="Thomas B.C."/>
            <person name="Sharon I."/>
            <person name="Castelle C.J."/>
            <person name="Singh A."/>
            <person name="Wilkins M.J."/>
            <person name="Williams K.H."/>
            <person name="Banfield J.F."/>
        </authorList>
    </citation>
    <scope>NUCLEOTIDE SEQUENCE [LARGE SCALE GENOMIC DNA]</scope>
</reference>
<comment type="pathway">
    <text evidence="5">Amino-acid biosynthesis; L-arginine biosynthesis; N(2)-acetyl-L-ornithine from L-glutamate: step 3/4.</text>
</comment>
<dbReference type="SUPFAM" id="SSF55347">
    <property type="entry name" value="Glyceraldehyde-3-phosphate dehydrogenase-like, C-terminal domain"/>
    <property type="match status" value="1"/>
</dbReference>
<gene>
    <name evidence="5" type="primary">argC</name>
    <name evidence="8" type="ORF">UR23_C0001G0013</name>
</gene>
<dbReference type="InterPro" id="IPR058924">
    <property type="entry name" value="AGPR_dimerisation_dom"/>
</dbReference>
<dbReference type="InterPro" id="IPR000706">
    <property type="entry name" value="AGPR_type-1"/>
</dbReference>
<keyword evidence="4 5" id="KW-0560">Oxidoreductase</keyword>
<dbReference type="GO" id="GO:0005737">
    <property type="term" value="C:cytoplasm"/>
    <property type="evidence" value="ECO:0007669"/>
    <property type="project" value="UniProtKB-SubCell"/>
</dbReference>
<dbReference type="GO" id="GO:0006526">
    <property type="term" value="P:L-arginine biosynthetic process"/>
    <property type="evidence" value="ECO:0007669"/>
    <property type="project" value="UniProtKB-UniRule"/>
</dbReference>
<keyword evidence="1 5" id="KW-0055">Arginine biosynthesis</keyword>
<dbReference type="PANTHER" id="PTHR32338">
    <property type="entry name" value="N-ACETYL-GAMMA-GLUTAMYL-PHOSPHATE REDUCTASE, CHLOROPLASTIC-RELATED-RELATED"/>
    <property type="match status" value="1"/>
</dbReference>
<keyword evidence="3 5" id="KW-0521">NADP</keyword>
<organism evidence="8 9">
    <name type="scientific">Candidatus Roizmanbacteria bacterium GW2011_GWA2_32_13</name>
    <dbReference type="NCBI Taxonomy" id="1618475"/>
    <lineage>
        <taxon>Bacteria</taxon>
        <taxon>Candidatus Roizmaniibacteriota</taxon>
    </lineage>
</organism>
<dbReference type="Gene3D" id="3.30.360.10">
    <property type="entry name" value="Dihydrodipicolinate Reductase, domain 2"/>
    <property type="match status" value="1"/>
</dbReference>
<evidence type="ECO:0000313" key="8">
    <source>
        <dbReference type="EMBL" id="KKP37670.1"/>
    </source>
</evidence>
<comment type="similarity">
    <text evidence="5">Belongs to the NAGSA dehydrogenase family. Type 1 subfamily.</text>
</comment>
<keyword evidence="5" id="KW-0963">Cytoplasm</keyword>
<dbReference type="SMART" id="SM00859">
    <property type="entry name" value="Semialdhyde_dh"/>
    <property type="match status" value="1"/>
</dbReference>
<dbReference type="AlphaFoldDB" id="A0A0G0BFU3"/>
<dbReference type="CDD" id="cd23934">
    <property type="entry name" value="AGPR_1_C"/>
    <property type="match status" value="1"/>
</dbReference>
<dbReference type="GO" id="GO:0003942">
    <property type="term" value="F:N-acetyl-gamma-glutamyl-phosphate reductase activity"/>
    <property type="evidence" value="ECO:0007669"/>
    <property type="project" value="UniProtKB-UniRule"/>
</dbReference>
<dbReference type="PROSITE" id="PS01224">
    <property type="entry name" value="ARGC"/>
    <property type="match status" value="1"/>
</dbReference>
<dbReference type="EC" id="1.2.1.38" evidence="5"/>
<comment type="function">
    <text evidence="5">Catalyzes the NADPH-dependent reduction of N-acetyl-5-glutamyl phosphate to yield N-acetyl-L-glutamate 5-semialdehyde.</text>
</comment>
<dbReference type="GO" id="GO:0051287">
    <property type="term" value="F:NAD binding"/>
    <property type="evidence" value="ECO:0007669"/>
    <property type="project" value="InterPro"/>
</dbReference>
<feature type="active site" evidence="5 6">
    <location>
        <position position="129"/>
    </location>
</feature>
<evidence type="ECO:0000256" key="2">
    <source>
        <dbReference type="ARBA" id="ARBA00022605"/>
    </source>
</evidence>
<evidence type="ECO:0000256" key="5">
    <source>
        <dbReference type="HAMAP-Rule" id="MF_00150"/>
    </source>
</evidence>
<dbReference type="NCBIfam" id="TIGR01850">
    <property type="entry name" value="argC"/>
    <property type="match status" value="1"/>
</dbReference>
<dbReference type="InterPro" id="IPR036291">
    <property type="entry name" value="NAD(P)-bd_dom_sf"/>
</dbReference>
<dbReference type="PATRIC" id="fig|1618475.3.peg.12"/>
<dbReference type="Gene3D" id="3.40.50.720">
    <property type="entry name" value="NAD(P)-binding Rossmann-like Domain"/>
    <property type="match status" value="1"/>
</dbReference>
<evidence type="ECO:0000256" key="6">
    <source>
        <dbReference type="PROSITE-ProRule" id="PRU10010"/>
    </source>
</evidence>
<protein>
    <recommendedName>
        <fullName evidence="5">N-acetyl-gamma-glutamyl-phosphate reductase</fullName>
        <shortName evidence="5">AGPR</shortName>
        <ecNumber evidence="5">1.2.1.38</ecNumber>
    </recommendedName>
    <alternativeName>
        <fullName evidence="5">N-acetyl-glutamate semialdehyde dehydrogenase</fullName>
        <shortName evidence="5">NAGSA dehydrogenase</shortName>
    </alternativeName>
</protein>
<comment type="caution">
    <text evidence="8">The sequence shown here is derived from an EMBL/GenBank/DDBJ whole genome shotgun (WGS) entry which is preliminary data.</text>
</comment>
<comment type="subcellular location">
    <subcellularLocation>
        <location evidence="5">Cytoplasm</location>
    </subcellularLocation>
</comment>
<evidence type="ECO:0000256" key="3">
    <source>
        <dbReference type="ARBA" id="ARBA00022857"/>
    </source>
</evidence>
<evidence type="ECO:0000259" key="7">
    <source>
        <dbReference type="SMART" id="SM00859"/>
    </source>
</evidence>
<dbReference type="HAMAP" id="MF_00150">
    <property type="entry name" value="ArgC_type1"/>
    <property type="match status" value="1"/>
</dbReference>
<dbReference type="UniPathway" id="UPA00068">
    <property type="reaction ID" value="UER00108"/>
</dbReference>
<dbReference type="EMBL" id="LBOK01000001">
    <property type="protein sequence ID" value="KKP37670.1"/>
    <property type="molecule type" value="Genomic_DNA"/>
</dbReference>
<dbReference type="SUPFAM" id="SSF51735">
    <property type="entry name" value="NAD(P)-binding Rossmann-fold domains"/>
    <property type="match status" value="1"/>
</dbReference>
<name>A0A0G0BFU3_9BACT</name>
<dbReference type="Proteomes" id="UP000034349">
    <property type="component" value="Unassembled WGS sequence"/>
</dbReference>
<keyword evidence="2 5" id="KW-0028">Amino-acid biosynthesis</keyword>
<dbReference type="InterPro" id="IPR000534">
    <property type="entry name" value="Semialdehyde_DH_NAD-bd"/>
</dbReference>
<dbReference type="CDD" id="cd17895">
    <property type="entry name" value="AGPR_1_N"/>
    <property type="match status" value="1"/>
</dbReference>
<dbReference type="GO" id="GO:0070401">
    <property type="term" value="F:NADP+ binding"/>
    <property type="evidence" value="ECO:0007669"/>
    <property type="project" value="InterPro"/>
</dbReference>
<comment type="catalytic activity">
    <reaction evidence="5">
        <text>N-acetyl-L-glutamate 5-semialdehyde + phosphate + NADP(+) = N-acetyl-L-glutamyl 5-phosphate + NADPH + H(+)</text>
        <dbReference type="Rhea" id="RHEA:21588"/>
        <dbReference type="ChEBI" id="CHEBI:15378"/>
        <dbReference type="ChEBI" id="CHEBI:29123"/>
        <dbReference type="ChEBI" id="CHEBI:43474"/>
        <dbReference type="ChEBI" id="CHEBI:57783"/>
        <dbReference type="ChEBI" id="CHEBI:57936"/>
        <dbReference type="ChEBI" id="CHEBI:58349"/>
        <dbReference type="EC" id="1.2.1.38"/>
    </reaction>
</comment>
<proteinExistence type="inferred from homology"/>